<dbReference type="SFLD" id="SFLDS00014">
    <property type="entry name" value="RuBisCO"/>
    <property type="match status" value="1"/>
</dbReference>
<evidence type="ECO:0000313" key="7">
    <source>
        <dbReference type="EMBL" id="MBE0465170.1"/>
    </source>
</evidence>
<evidence type="ECO:0000259" key="6">
    <source>
        <dbReference type="Pfam" id="PF02788"/>
    </source>
</evidence>
<evidence type="ECO:0000256" key="3">
    <source>
        <dbReference type="ARBA" id="ARBA00022842"/>
    </source>
</evidence>
<comment type="cofactor">
    <cofactor evidence="1">
        <name>Mg(2+)</name>
        <dbReference type="ChEBI" id="CHEBI:18420"/>
    </cofactor>
</comment>
<dbReference type="PANTHER" id="PTHR42704:SF17">
    <property type="entry name" value="RIBULOSE BISPHOSPHATE CARBOXYLASE LARGE CHAIN"/>
    <property type="match status" value="1"/>
</dbReference>
<feature type="domain" description="Ribulose bisphosphate carboxylase large subunit C-terminal" evidence="5">
    <location>
        <begin position="138"/>
        <end position="420"/>
    </location>
</feature>
<organism evidence="7 8">
    <name type="scientific">Halomonas colorata</name>
    <dbReference type="NCBI Taxonomy" id="2742615"/>
    <lineage>
        <taxon>Bacteria</taxon>
        <taxon>Pseudomonadati</taxon>
        <taxon>Pseudomonadota</taxon>
        <taxon>Gammaproteobacteria</taxon>
        <taxon>Oceanospirillales</taxon>
        <taxon>Halomonadaceae</taxon>
        <taxon>Halomonas</taxon>
    </lineage>
</organism>
<proteinExistence type="inferred from homology"/>
<protein>
    <submittedName>
        <fullName evidence="7">Ribulose-bisphosphate carboxylase large subunit family protein</fullName>
    </submittedName>
</protein>
<keyword evidence="8" id="KW-1185">Reference proteome</keyword>
<comment type="caution">
    <text evidence="7">The sequence shown here is derived from an EMBL/GenBank/DDBJ whole genome shotgun (WGS) entry which is preliminary data.</text>
</comment>
<evidence type="ECO:0000259" key="5">
    <source>
        <dbReference type="Pfam" id="PF00016"/>
    </source>
</evidence>
<dbReference type="InterPro" id="IPR020878">
    <property type="entry name" value="RuBisCo_large_chain_AS"/>
</dbReference>
<dbReference type="Proteomes" id="UP001645038">
    <property type="component" value="Unassembled WGS sequence"/>
</dbReference>
<dbReference type="PROSITE" id="PS00157">
    <property type="entry name" value="RUBISCO_LARGE"/>
    <property type="match status" value="1"/>
</dbReference>
<dbReference type="InterPro" id="IPR017443">
    <property type="entry name" value="RuBisCO_lsu_fd_N"/>
</dbReference>
<evidence type="ECO:0000256" key="4">
    <source>
        <dbReference type="RuleBase" id="RU003834"/>
    </source>
</evidence>
<dbReference type="RefSeq" id="WP_192539606.1">
    <property type="nucleotide sequence ID" value="NZ_RRZB01000065.1"/>
</dbReference>
<dbReference type="SUPFAM" id="SSF51649">
    <property type="entry name" value="RuBisCo, C-terminal domain"/>
    <property type="match status" value="1"/>
</dbReference>
<dbReference type="InterPro" id="IPR033966">
    <property type="entry name" value="RuBisCO"/>
</dbReference>
<dbReference type="SUPFAM" id="SSF54966">
    <property type="entry name" value="RuBisCO, large subunit, small (N-terminal) domain"/>
    <property type="match status" value="1"/>
</dbReference>
<dbReference type="EMBL" id="RRZB01000065">
    <property type="protein sequence ID" value="MBE0465170.1"/>
    <property type="molecule type" value="Genomic_DNA"/>
</dbReference>
<keyword evidence="3" id="KW-0460">Magnesium</keyword>
<evidence type="ECO:0000256" key="1">
    <source>
        <dbReference type="ARBA" id="ARBA00001946"/>
    </source>
</evidence>
<dbReference type="Pfam" id="PF00016">
    <property type="entry name" value="RuBisCO_large"/>
    <property type="match status" value="1"/>
</dbReference>
<dbReference type="InterPro" id="IPR036422">
    <property type="entry name" value="RuBisCO_lsu_N_sf"/>
</dbReference>
<dbReference type="InterPro" id="IPR036376">
    <property type="entry name" value="RuBisCO_lsu_C_sf"/>
</dbReference>
<evidence type="ECO:0000256" key="2">
    <source>
        <dbReference type="ARBA" id="ARBA00022723"/>
    </source>
</evidence>
<gene>
    <name evidence="7" type="ORF">EI547_17190</name>
</gene>
<dbReference type="Gene3D" id="3.20.20.110">
    <property type="entry name" value="Ribulose bisphosphate carboxylase, large subunit, C-terminal domain"/>
    <property type="match status" value="1"/>
</dbReference>
<evidence type="ECO:0000313" key="8">
    <source>
        <dbReference type="Proteomes" id="UP001645038"/>
    </source>
</evidence>
<dbReference type="InterPro" id="IPR000685">
    <property type="entry name" value="RuBisCO_lsu_C"/>
</dbReference>
<dbReference type="CDD" id="cd08207">
    <property type="entry name" value="RLP_NonPhot"/>
    <property type="match status" value="1"/>
</dbReference>
<accession>A0ABR9G2U5</accession>
<reference evidence="7 8" key="1">
    <citation type="submission" date="2020-07" db="EMBL/GenBank/DDBJ databases">
        <title>Halophilic bacteria isolated from french cheeses.</title>
        <authorList>
            <person name="Kothe C.I."/>
            <person name="Farah-Kraiem B."/>
            <person name="Renault P."/>
            <person name="Dridi B."/>
        </authorList>
    </citation>
    <scope>NUCLEOTIDE SEQUENCE [LARGE SCALE GENOMIC DNA]</scope>
    <source>
        <strain evidence="7 8">FME20</strain>
    </source>
</reference>
<dbReference type="Pfam" id="PF02788">
    <property type="entry name" value="RuBisCO_large_N"/>
    <property type="match status" value="1"/>
</dbReference>
<feature type="domain" description="Ribulose bisphosphate carboxylase large subunit ferrodoxin-like N-terminal" evidence="6">
    <location>
        <begin position="4"/>
        <end position="126"/>
    </location>
</feature>
<keyword evidence="2" id="KW-0479">Metal-binding</keyword>
<dbReference type="Gene3D" id="3.30.70.150">
    <property type="entry name" value="RuBisCO large subunit, N-terminal domain"/>
    <property type="match status" value="1"/>
</dbReference>
<dbReference type="SFLD" id="SFLDG00301">
    <property type="entry name" value="RuBisCO-like_proteins"/>
    <property type="match status" value="1"/>
</dbReference>
<sequence>MSDRILATYLIETPYPLERAAEVMAGEQSCGTFTRLPSETDALREAHAARVEHIEPLEASYTPSLPIPALQSGKVHPVYRQARVTLSWPLANLGTSLPTLFATLAGNLFELKELSALKLLDLTLPKPFAEAYPGPQFGIAGTRELTGITKRPIIGTIIKPSVGLSPNATAEVVSQLLKGGIDFIKDDELQANSPHNPFKERVDAVMPLIREHAERSGHKVMYAFNITGEADQMRDHHDYVVAAGGSCVMVALNAVGLTGVSQLRRHCQVALHGHRAGWGMFSRSPHLGMSFVAYQKLWRLVGVDHIHVNGLRNKFSEEDASVIASARACLTPMFDPPSPGYEVMPVFSSGQTADQAVDTYSAITSTDLIFCAGGGIMAHPDGIGAGVRSLRQAWEAAMEGIDVNVYAREHTELARALETFHQ</sequence>
<name>A0ABR9G2U5_9GAMM</name>
<comment type="similarity">
    <text evidence="4">Belongs to the RuBisCO large chain family.</text>
</comment>
<dbReference type="PANTHER" id="PTHR42704">
    <property type="entry name" value="RIBULOSE BISPHOSPHATE CARBOXYLASE"/>
    <property type="match status" value="1"/>
</dbReference>